<proteinExistence type="predicted"/>
<keyword evidence="1" id="KW-0805">Transcription regulation</keyword>
<evidence type="ECO:0000256" key="2">
    <source>
        <dbReference type="ARBA" id="ARBA00023125"/>
    </source>
</evidence>
<dbReference type="PANTHER" id="PTHR42756:SF1">
    <property type="entry name" value="TRANSCRIPTIONAL REPRESSOR OF EMRAB OPERON"/>
    <property type="match status" value="1"/>
</dbReference>
<keyword evidence="3" id="KW-0804">Transcription</keyword>
<reference evidence="5" key="2">
    <citation type="submission" date="2020-09" db="EMBL/GenBank/DDBJ databases">
        <authorList>
            <person name="Sun Q."/>
            <person name="Zhou Y."/>
        </authorList>
    </citation>
    <scope>NUCLEOTIDE SEQUENCE</scope>
    <source>
        <strain evidence="5">CGMCC 4.7201</strain>
    </source>
</reference>
<evidence type="ECO:0000256" key="1">
    <source>
        <dbReference type="ARBA" id="ARBA00023015"/>
    </source>
</evidence>
<keyword evidence="2" id="KW-0238">DNA-binding</keyword>
<sequence>MGGACSSSYLDVKRLHIDTTTTLIAMEDEVDRLVAAWRRERPDLDVEPLEVLSRVSRLARHLDRARRIAFSEHGLEPWEFDVLTSLRRAGAPYQLSPGQLLTQTLVTSGTMTNRIDRLTKKGLVERQPDPSDRRGVLVRLTREGQDRADQALAGLLAQEREILAQLSDRQRDDLAALLRHLVAPFDNMDNVPG</sequence>
<evidence type="ECO:0000313" key="5">
    <source>
        <dbReference type="EMBL" id="GGO88389.1"/>
    </source>
</evidence>
<dbReference type="PANTHER" id="PTHR42756">
    <property type="entry name" value="TRANSCRIPTIONAL REGULATOR, MARR"/>
    <property type="match status" value="1"/>
</dbReference>
<accession>A0A918DYF5</accession>
<dbReference type="InterPro" id="IPR036388">
    <property type="entry name" value="WH-like_DNA-bd_sf"/>
</dbReference>
<dbReference type="FunFam" id="1.10.10.10:FF:000126">
    <property type="entry name" value="MarR family transcriptional regulator"/>
    <property type="match status" value="1"/>
</dbReference>
<gene>
    <name evidence="5" type="ORF">GCM10012280_29100</name>
</gene>
<protein>
    <submittedName>
        <fullName evidence="5">MarR family transcriptional regulator</fullName>
    </submittedName>
</protein>
<dbReference type="EMBL" id="BMMS01000011">
    <property type="protein sequence ID" value="GGO88389.1"/>
    <property type="molecule type" value="Genomic_DNA"/>
</dbReference>
<dbReference type="GO" id="GO:0003700">
    <property type="term" value="F:DNA-binding transcription factor activity"/>
    <property type="evidence" value="ECO:0007669"/>
    <property type="project" value="InterPro"/>
</dbReference>
<organism evidence="5 6">
    <name type="scientific">Wenjunlia tyrosinilytica</name>
    <dbReference type="NCBI Taxonomy" id="1544741"/>
    <lineage>
        <taxon>Bacteria</taxon>
        <taxon>Bacillati</taxon>
        <taxon>Actinomycetota</taxon>
        <taxon>Actinomycetes</taxon>
        <taxon>Kitasatosporales</taxon>
        <taxon>Streptomycetaceae</taxon>
        <taxon>Wenjunlia</taxon>
    </lineage>
</organism>
<dbReference type="InterPro" id="IPR036390">
    <property type="entry name" value="WH_DNA-bd_sf"/>
</dbReference>
<dbReference type="Gene3D" id="1.10.10.10">
    <property type="entry name" value="Winged helix-like DNA-binding domain superfamily/Winged helix DNA-binding domain"/>
    <property type="match status" value="1"/>
</dbReference>
<reference evidence="5" key="1">
    <citation type="journal article" date="2014" name="Int. J. Syst. Evol. Microbiol.">
        <title>Complete genome sequence of Corynebacterium casei LMG S-19264T (=DSM 44701T), isolated from a smear-ripened cheese.</title>
        <authorList>
            <consortium name="US DOE Joint Genome Institute (JGI-PGF)"/>
            <person name="Walter F."/>
            <person name="Albersmeier A."/>
            <person name="Kalinowski J."/>
            <person name="Ruckert C."/>
        </authorList>
    </citation>
    <scope>NUCLEOTIDE SEQUENCE</scope>
    <source>
        <strain evidence="5">CGMCC 4.7201</strain>
    </source>
</reference>
<dbReference type="Pfam" id="PF12802">
    <property type="entry name" value="MarR_2"/>
    <property type="match status" value="1"/>
</dbReference>
<evidence type="ECO:0000313" key="6">
    <source>
        <dbReference type="Proteomes" id="UP000641932"/>
    </source>
</evidence>
<dbReference type="Proteomes" id="UP000641932">
    <property type="component" value="Unassembled WGS sequence"/>
</dbReference>
<keyword evidence="6" id="KW-1185">Reference proteome</keyword>
<dbReference type="SMART" id="SM00347">
    <property type="entry name" value="HTH_MARR"/>
    <property type="match status" value="1"/>
</dbReference>
<comment type="caution">
    <text evidence="5">The sequence shown here is derived from an EMBL/GenBank/DDBJ whole genome shotgun (WGS) entry which is preliminary data.</text>
</comment>
<dbReference type="AlphaFoldDB" id="A0A918DYF5"/>
<name>A0A918DYF5_9ACTN</name>
<dbReference type="PROSITE" id="PS50995">
    <property type="entry name" value="HTH_MARR_2"/>
    <property type="match status" value="1"/>
</dbReference>
<dbReference type="GO" id="GO:0003677">
    <property type="term" value="F:DNA binding"/>
    <property type="evidence" value="ECO:0007669"/>
    <property type="project" value="UniProtKB-KW"/>
</dbReference>
<dbReference type="SUPFAM" id="SSF46785">
    <property type="entry name" value="Winged helix' DNA-binding domain"/>
    <property type="match status" value="1"/>
</dbReference>
<dbReference type="InterPro" id="IPR000835">
    <property type="entry name" value="HTH_MarR-typ"/>
</dbReference>
<evidence type="ECO:0000256" key="3">
    <source>
        <dbReference type="ARBA" id="ARBA00023163"/>
    </source>
</evidence>
<feature type="domain" description="HTH marR-type" evidence="4">
    <location>
        <begin position="48"/>
        <end position="183"/>
    </location>
</feature>
<dbReference type="PRINTS" id="PR00598">
    <property type="entry name" value="HTHMARR"/>
</dbReference>
<evidence type="ECO:0000259" key="4">
    <source>
        <dbReference type="PROSITE" id="PS50995"/>
    </source>
</evidence>